<keyword evidence="3" id="KW-1185">Reference proteome</keyword>
<reference evidence="2 3" key="1">
    <citation type="submission" date="2019-09" db="EMBL/GenBank/DDBJ databases">
        <title>Taxonomy of Antarctic Massilia spp.: description of Massilia rubra sp. nov., Massilia aquatica sp. nov., Massilia mucilaginosa sp. nov., Massilia frigida sp. nov. isolated from streams, lakes and regoliths.</title>
        <authorList>
            <person name="Holochova P."/>
            <person name="Sedlacek I."/>
            <person name="Kralova S."/>
            <person name="Maslanova I."/>
            <person name="Busse H.-J."/>
            <person name="Stankova E."/>
            <person name="Vrbovska V."/>
            <person name="Kovarovic V."/>
            <person name="Bartak M."/>
            <person name="Svec P."/>
            <person name="Pantucek R."/>
        </authorList>
    </citation>
    <scope>NUCLEOTIDE SEQUENCE [LARGE SCALE GENOMIC DNA]</scope>
    <source>
        <strain evidence="2 3">CCM 8692</strain>
    </source>
</reference>
<comment type="caution">
    <text evidence="2">The sequence shown here is derived from an EMBL/GenBank/DDBJ whole genome shotgun (WGS) entry which is preliminary data.</text>
</comment>
<dbReference type="InterPro" id="IPR008727">
    <property type="entry name" value="PAAR_motif"/>
</dbReference>
<evidence type="ECO:0000313" key="2">
    <source>
        <dbReference type="EMBL" id="NHZ38375.1"/>
    </source>
</evidence>
<gene>
    <name evidence="2" type="ORF">F0185_33040</name>
</gene>
<proteinExistence type="predicted"/>
<dbReference type="Gene3D" id="2.60.200.60">
    <property type="match status" value="1"/>
</dbReference>
<dbReference type="EMBL" id="VUYU01000047">
    <property type="protein sequence ID" value="NHZ38375.1"/>
    <property type="molecule type" value="Genomic_DNA"/>
</dbReference>
<dbReference type="RefSeq" id="WP_167232842.1">
    <property type="nucleotide sequence ID" value="NZ_VUYU01000047.1"/>
</dbReference>
<dbReference type="CDD" id="cd14742">
    <property type="entry name" value="PAAR_RHS"/>
    <property type="match status" value="1"/>
</dbReference>
<accession>A0ABX0LUL5</accession>
<name>A0ABX0LUL5_9BURK</name>
<evidence type="ECO:0008006" key="4">
    <source>
        <dbReference type="Google" id="ProtNLM"/>
    </source>
</evidence>
<protein>
    <recommendedName>
        <fullName evidence="4">PAAR domain-containing protein</fullName>
    </recommendedName>
</protein>
<sequence length="404" mass="42584">MPQAARLGDPIGHTKPGDGPKGGGGGDITGKIIGPCSGNVFTNGIKAARAHVDETVCSKHDQAPPPIATGSPTVFINGLPAARVSDKIACGAYITDGSPNVFIGGGAVQTDPIKAEAPGALEMGQALLARATGATLAFAGSAEAVSDLLNHHYIGCADALNAPRNLAKGEASYATGTKQAVLGNFDRMRKDVTIGEPSIQRFTFPGTTDERDVLVYPITVGSNTVELVVQKDPATYAPGQGISSVESIADGLSVLGPGQLGMVREVILSPVPNPDDGFYKTKYKNPNFQAAATAGAGTITYYPQPIENISDQEIVDSMVIHESGHLLHDELWKNPAAKKAWKKAIAKDERRPSRYAGSDDTEDFSESLVMYGISKGTPEETRARQLFPARYKILDEIFTAPKKK</sequence>
<evidence type="ECO:0000256" key="1">
    <source>
        <dbReference type="SAM" id="MobiDB-lite"/>
    </source>
</evidence>
<dbReference type="SUPFAM" id="SSF55486">
    <property type="entry name" value="Metalloproteases ('zincins'), catalytic domain"/>
    <property type="match status" value="1"/>
</dbReference>
<dbReference type="Pfam" id="PF05488">
    <property type="entry name" value="PAAR_motif"/>
    <property type="match status" value="1"/>
</dbReference>
<feature type="region of interest" description="Disordered" evidence="1">
    <location>
        <begin position="1"/>
        <end position="26"/>
    </location>
</feature>
<organism evidence="2 3">
    <name type="scientific">Massilia rubra</name>
    <dbReference type="NCBI Taxonomy" id="2607910"/>
    <lineage>
        <taxon>Bacteria</taxon>
        <taxon>Pseudomonadati</taxon>
        <taxon>Pseudomonadota</taxon>
        <taxon>Betaproteobacteria</taxon>
        <taxon>Burkholderiales</taxon>
        <taxon>Oxalobacteraceae</taxon>
        <taxon>Telluria group</taxon>
        <taxon>Massilia</taxon>
    </lineage>
</organism>
<dbReference type="Proteomes" id="UP000785613">
    <property type="component" value="Unassembled WGS sequence"/>
</dbReference>
<evidence type="ECO:0000313" key="3">
    <source>
        <dbReference type="Proteomes" id="UP000785613"/>
    </source>
</evidence>